<dbReference type="AlphaFoldDB" id="A0A8S1MCH6"/>
<organism evidence="1 2">
    <name type="scientific">Paramecium primaurelia</name>
    <dbReference type="NCBI Taxonomy" id="5886"/>
    <lineage>
        <taxon>Eukaryota</taxon>
        <taxon>Sar</taxon>
        <taxon>Alveolata</taxon>
        <taxon>Ciliophora</taxon>
        <taxon>Intramacronucleata</taxon>
        <taxon>Oligohymenophorea</taxon>
        <taxon>Peniculida</taxon>
        <taxon>Parameciidae</taxon>
        <taxon>Paramecium</taxon>
    </lineage>
</organism>
<name>A0A8S1MCH6_PARPR</name>
<reference evidence="1" key="1">
    <citation type="submission" date="2021-01" db="EMBL/GenBank/DDBJ databases">
        <authorList>
            <consortium name="Genoscope - CEA"/>
            <person name="William W."/>
        </authorList>
    </citation>
    <scope>NUCLEOTIDE SEQUENCE</scope>
</reference>
<comment type="caution">
    <text evidence="1">The sequence shown here is derived from an EMBL/GenBank/DDBJ whole genome shotgun (WGS) entry which is preliminary data.</text>
</comment>
<keyword evidence="2" id="KW-1185">Reference proteome</keyword>
<evidence type="ECO:0000313" key="1">
    <source>
        <dbReference type="EMBL" id="CAD8074286.1"/>
    </source>
</evidence>
<gene>
    <name evidence="1" type="ORF">PPRIM_AZ9-3.1.T0520192</name>
</gene>
<accession>A0A8S1MCH6</accession>
<dbReference type="EMBL" id="CAJJDM010000052">
    <property type="protein sequence ID" value="CAD8074286.1"/>
    <property type="molecule type" value="Genomic_DNA"/>
</dbReference>
<sequence length="86" mass="9758">MDCEFANYKLIPSLQNEQVKINDGEHLKFTESQINQKGEQALKVVDSKYEIFDLILLSGTQILSDLAIQQSLSHSYLHPIPVQANQ</sequence>
<protein>
    <submittedName>
        <fullName evidence="1">Uncharacterized protein</fullName>
    </submittedName>
</protein>
<dbReference type="Proteomes" id="UP000688137">
    <property type="component" value="Unassembled WGS sequence"/>
</dbReference>
<proteinExistence type="predicted"/>
<evidence type="ECO:0000313" key="2">
    <source>
        <dbReference type="Proteomes" id="UP000688137"/>
    </source>
</evidence>